<keyword evidence="4" id="KW-0378">Hydrolase</keyword>
<evidence type="ECO:0000313" key="4">
    <source>
        <dbReference type="EMBL" id="KUF86229.1"/>
    </source>
</evidence>
<evidence type="ECO:0000259" key="3">
    <source>
        <dbReference type="Pfam" id="PF05368"/>
    </source>
</evidence>
<dbReference type="AlphaFoldDB" id="A0A0W8CQC0"/>
<accession>A0A0W8CQC0</accession>
<evidence type="ECO:0000256" key="1">
    <source>
        <dbReference type="ARBA" id="ARBA00022857"/>
    </source>
</evidence>
<dbReference type="SUPFAM" id="SSF51735">
    <property type="entry name" value="NAD(P)-binding Rossmann-fold domains"/>
    <property type="match status" value="1"/>
</dbReference>
<gene>
    <name evidence="4" type="ORF">AM588_10002120</name>
</gene>
<organism evidence="4 5">
    <name type="scientific">Phytophthora nicotianae</name>
    <name type="common">Potato buckeye rot agent</name>
    <name type="synonym">Phytophthora parasitica</name>
    <dbReference type="NCBI Taxonomy" id="4792"/>
    <lineage>
        <taxon>Eukaryota</taxon>
        <taxon>Sar</taxon>
        <taxon>Stramenopiles</taxon>
        <taxon>Oomycota</taxon>
        <taxon>Peronosporomycetes</taxon>
        <taxon>Peronosporales</taxon>
        <taxon>Peronosporaceae</taxon>
        <taxon>Phytophthora</taxon>
    </lineage>
</organism>
<dbReference type="GO" id="GO:0016491">
    <property type="term" value="F:oxidoreductase activity"/>
    <property type="evidence" value="ECO:0007669"/>
    <property type="project" value="UniProtKB-KW"/>
</dbReference>
<dbReference type="Gene3D" id="3.40.50.720">
    <property type="entry name" value="NAD(P)-binding Rossmann-like Domain"/>
    <property type="match status" value="2"/>
</dbReference>
<comment type="caution">
    <text evidence="4">The sequence shown here is derived from an EMBL/GenBank/DDBJ whole genome shotgun (WGS) entry which is preliminary data.</text>
</comment>
<dbReference type="InterPro" id="IPR036291">
    <property type="entry name" value="NAD(P)-bd_dom_sf"/>
</dbReference>
<dbReference type="PANTHER" id="PTHR47706">
    <property type="entry name" value="NMRA-LIKE FAMILY PROTEIN"/>
    <property type="match status" value="1"/>
</dbReference>
<dbReference type="InterPro" id="IPR008030">
    <property type="entry name" value="NmrA-like"/>
</dbReference>
<evidence type="ECO:0000313" key="5">
    <source>
        <dbReference type="Proteomes" id="UP000054636"/>
    </source>
</evidence>
<dbReference type="Pfam" id="PF05368">
    <property type="entry name" value="NmrA"/>
    <property type="match status" value="1"/>
</dbReference>
<evidence type="ECO:0000256" key="2">
    <source>
        <dbReference type="ARBA" id="ARBA00023002"/>
    </source>
</evidence>
<dbReference type="InterPro" id="IPR051609">
    <property type="entry name" value="NmrA/Isoflavone_reductase-like"/>
</dbReference>
<sequence>MSKFTKFAIIGAGGVGSCIADDLLKANATITILTRDDGKAELQPLKERGATLAKVNYDDETSLQGALVGSEVVMLGYNIDEGAISVADEGDAKISIVTRSDFSRFVAHVLTTASKDSLEGAQLSIETGRVSPKEIAAQLEKKLGTTFRIKVLDYEETKKGYDTNVMAYLQTRIADGRCVPGTEEEVKSTIAKFFPEWDPSPWEEIIA</sequence>
<feature type="domain" description="NmrA-like" evidence="3">
    <location>
        <begin position="8"/>
        <end position="76"/>
    </location>
</feature>
<dbReference type="GO" id="GO:0016787">
    <property type="term" value="F:hydrolase activity"/>
    <property type="evidence" value="ECO:0007669"/>
    <property type="project" value="UniProtKB-KW"/>
</dbReference>
<dbReference type="Gene3D" id="3.90.25.10">
    <property type="entry name" value="UDP-galactose 4-epimerase, domain 1"/>
    <property type="match status" value="1"/>
</dbReference>
<dbReference type="PROSITE" id="PS51257">
    <property type="entry name" value="PROKAR_LIPOPROTEIN"/>
    <property type="match status" value="1"/>
</dbReference>
<proteinExistence type="predicted"/>
<dbReference type="Proteomes" id="UP000054636">
    <property type="component" value="Unassembled WGS sequence"/>
</dbReference>
<keyword evidence="1" id="KW-0521">NADP</keyword>
<reference evidence="4 5" key="1">
    <citation type="submission" date="2015-11" db="EMBL/GenBank/DDBJ databases">
        <title>Genomes and virulence difference between two physiological races of Phytophthora nicotianae.</title>
        <authorList>
            <person name="Liu H."/>
            <person name="Ma X."/>
            <person name="Yu H."/>
            <person name="Fang D."/>
            <person name="Li Y."/>
            <person name="Wang X."/>
            <person name="Wang W."/>
            <person name="Dong Y."/>
            <person name="Xiao B."/>
        </authorList>
    </citation>
    <scope>NUCLEOTIDE SEQUENCE [LARGE SCALE GENOMIC DNA]</scope>
    <source>
        <strain evidence="5">race 1</strain>
    </source>
</reference>
<dbReference type="PANTHER" id="PTHR47706:SF9">
    <property type="entry name" value="NMRA-LIKE DOMAIN-CONTAINING PROTEIN-RELATED"/>
    <property type="match status" value="1"/>
</dbReference>
<keyword evidence="2" id="KW-0560">Oxidoreductase</keyword>
<dbReference type="EMBL" id="LNFP01001463">
    <property type="protein sequence ID" value="KUF86229.1"/>
    <property type="molecule type" value="Genomic_DNA"/>
</dbReference>
<name>A0A0W8CQC0_PHYNI</name>
<protein>
    <submittedName>
        <fullName evidence="4">Monoterpene epsilon-lactone hydrolase</fullName>
    </submittedName>
</protein>